<keyword evidence="3" id="KW-0969">Cilium</keyword>
<accession>A0A3Q8S481</accession>
<dbReference type="Proteomes" id="UP000273145">
    <property type="component" value="Chromosome"/>
</dbReference>
<reference evidence="3 4" key="1">
    <citation type="submission" date="2018-11" db="EMBL/GenBank/DDBJ databases">
        <title>Genome sequencing of Paenibacillus lentus DSM25539(T).</title>
        <authorList>
            <person name="Kook J.-K."/>
            <person name="Park S.-N."/>
            <person name="Lim Y.K."/>
        </authorList>
    </citation>
    <scope>NUCLEOTIDE SEQUENCE [LARGE SCALE GENOMIC DNA]</scope>
    <source>
        <strain evidence="3 4">DSM 25539</strain>
    </source>
</reference>
<dbReference type="InterPro" id="IPR035890">
    <property type="entry name" value="Anti-sigma-28_factor_FlgM_sf"/>
</dbReference>
<name>A0A3Q8S481_9BACL</name>
<dbReference type="AlphaFoldDB" id="A0A3Q8S481"/>
<dbReference type="KEGG" id="plen:EIM92_06570"/>
<protein>
    <submittedName>
        <fullName evidence="3">Flagellar biosynthesis anti-sigma factor FlgM</fullName>
    </submittedName>
</protein>
<proteinExistence type="predicted"/>
<gene>
    <name evidence="3" type="ORF">EIM92_06570</name>
</gene>
<dbReference type="EMBL" id="CP034248">
    <property type="protein sequence ID" value="AZK45906.1"/>
    <property type="molecule type" value="Genomic_DNA"/>
</dbReference>
<dbReference type="Pfam" id="PF04316">
    <property type="entry name" value="FlgM"/>
    <property type="match status" value="1"/>
</dbReference>
<evidence type="ECO:0000313" key="4">
    <source>
        <dbReference type="Proteomes" id="UP000273145"/>
    </source>
</evidence>
<feature type="region of interest" description="Disordered" evidence="1">
    <location>
        <begin position="1"/>
        <end position="36"/>
    </location>
</feature>
<organism evidence="3 4">
    <name type="scientific">Paenibacillus lentus</name>
    <dbReference type="NCBI Taxonomy" id="1338368"/>
    <lineage>
        <taxon>Bacteria</taxon>
        <taxon>Bacillati</taxon>
        <taxon>Bacillota</taxon>
        <taxon>Bacilli</taxon>
        <taxon>Bacillales</taxon>
        <taxon>Paenibacillaceae</taxon>
        <taxon>Paenibacillus</taxon>
    </lineage>
</organism>
<evidence type="ECO:0000313" key="3">
    <source>
        <dbReference type="EMBL" id="AZK45906.1"/>
    </source>
</evidence>
<evidence type="ECO:0000256" key="1">
    <source>
        <dbReference type="SAM" id="MobiDB-lite"/>
    </source>
</evidence>
<keyword evidence="3" id="KW-0282">Flagellum</keyword>
<sequence length="98" mass="11361">MKINETGRVGALNNYQRHIETQRQDSDRKARRKDEVSISTEAMELLKAREMAQDPRRLERIEELKSQVSSSMYHVDAGKLAEKLVPYFKSYTQSGDQS</sequence>
<dbReference type="SUPFAM" id="SSF101498">
    <property type="entry name" value="Anti-sigma factor FlgM"/>
    <property type="match status" value="1"/>
</dbReference>
<feature type="domain" description="Anti-sigma-28 factor FlgM C-terminal" evidence="2">
    <location>
        <begin position="34"/>
        <end position="85"/>
    </location>
</feature>
<feature type="compositionally biased region" description="Basic and acidic residues" evidence="1">
    <location>
        <begin position="17"/>
        <end position="36"/>
    </location>
</feature>
<evidence type="ECO:0000259" key="2">
    <source>
        <dbReference type="Pfam" id="PF04316"/>
    </source>
</evidence>
<keyword evidence="3" id="KW-0966">Cell projection</keyword>
<keyword evidence="4" id="KW-1185">Reference proteome</keyword>
<dbReference type="RefSeq" id="WP_125082000.1">
    <property type="nucleotide sequence ID" value="NZ_CP034248.1"/>
</dbReference>
<dbReference type="InterPro" id="IPR031316">
    <property type="entry name" value="FlgM_C"/>
</dbReference>
<dbReference type="OrthoDB" id="2382241at2"/>